<dbReference type="OrthoDB" id="2367075at2759"/>
<evidence type="ECO:0000313" key="2">
    <source>
        <dbReference type="Proteomes" id="UP000027265"/>
    </source>
</evidence>
<name>A0A067Q1J2_9AGAM</name>
<dbReference type="Proteomes" id="UP000027265">
    <property type="component" value="Unassembled WGS sequence"/>
</dbReference>
<proteinExistence type="predicted"/>
<reference evidence="2" key="1">
    <citation type="journal article" date="2014" name="Proc. Natl. Acad. Sci. U.S.A.">
        <title>Extensive sampling of basidiomycete genomes demonstrates inadequacy of the white-rot/brown-rot paradigm for wood decay fungi.</title>
        <authorList>
            <person name="Riley R."/>
            <person name="Salamov A.A."/>
            <person name="Brown D.W."/>
            <person name="Nagy L.G."/>
            <person name="Floudas D."/>
            <person name="Held B.W."/>
            <person name="Levasseur A."/>
            <person name="Lombard V."/>
            <person name="Morin E."/>
            <person name="Otillar R."/>
            <person name="Lindquist E.A."/>
            <person name="Sun H."/>
            <person name="LaButti K.M."/>
            <person name="Schmutz J."/>
            <person name="Jabbour D."/>
            <person name="Luo H."/>
            <person name="Baker S.E."/>
            <person name="Pisabarro A.G."/>
            <person name="Walton J.D."/>
            <person name="Blanchette R.A."/>
            <person name="Henrissat B."/>
            <person name="Martin F."/>
            <person name="Cullen D."/>
            <person name="Hibbett D.S."/>
            <person name="Grigoriev I.V."/>
        </authorList>
    </citation>
    <scope>NUCLEOTIDE SEQUENCE [LARGE SCALE GENOMIC DNA]</scope>
    <source>
        <strain evidence="2">MUCL 33604</strain>
    </source>
</reference>
<gene>
    <name evidence="1" type="ORF">JAAARDRAFT_132774</name>
</gene>
<feature type="non-terminal residue" evidence="1">
    <location>
        <position position="1"/>
    </location>
</feature>
<keyword evidence="2" id="KW-1185">Reference proteome</keyword>
<evidence type="ECO:0000313" key="1">
    <source>
        <dbReference type="EMBL" id="KDQ56441.1"/>
    </source>
</evidence>
<dbReference type="InParanoid" id="A0A067Q1J2"/>
<protein>
    <submittedName>
        <fullName evidence="1">Uncharacterized protein</fullName>
    </submittedName>
</protein>
<dbReference type="HOGENOM" id="CLU_2984512_0_0_1"/>
<sequence>RELAIQQLSNVASPVDKVVLGRQYAVTQWLVSALADLTKRDDPLYLDEGWGSGLRDVI</sequence>
<organism evidence="1 2">
    <name type="scientific">Jaapia argillacea MUCL 33604</name>
    <dbReference type="NCBI Taxonomy" id="933084"/>
    <lineage>
        <taxon>Eukaryota</taxon>
        <taxon>Fungi</taxon>
        <taxon>Dikarya</taxon>
        <taxon>Basidiomycota</taxon>
        <taxon>Agaricomycotina</taxon>
        <taxon>Agaricomycetes</taxon>
        <taxon>Agaricomycetidae</taxon>
        <taxon>Jaapiales</taxon>
        <taxon>Jaapiaceae</taxon>
        <taxon>Jaapia</taxon>
    </lineage>
</organism>
<accession>A0A067Q1J2</accession>
<dbReference type="AlphaFoldDB" id="A0A067Q1J2"/>
<dbReference type="EMBL" id="KL197722">
    <property type="protein sequence ID" value="KDQ56441.1"/>
    <property type="molecule type" value="Genomic_DNA"/>
</dbReference>